<protein>
    <recommendedName>
        <fullName evidence="4">C2H2-type domain-containing protein</fullName>
    </recommendedName>
</protein>
<dbReference type="EMBL" id="JAUKUA010000007">
    <property type="protein sequence ID" value="KAK0705439.1"/>
    <property type="molecule type" value="Genomic_DNA"/>
</dbReference>
<gene>
    <name evidence="2" type="ORF">B0H67DRAFT_383996</name>
</gene>
<reference evidence="2" key="1">
    <citation type="submission" date="2023-06" db="EMBL/GenBank/DDBJ databases">
        <title>Genome-scale phylogeny and comparative genomics of the fungal order Sordariales.</title>
        <authorList>
            <consortium name="Lawrence Berkeley National Laboratory"/>
            <person name="Hensen N."/>
            <person name="Bonometti L."/>
            <person name="Westerberg I."/>
            <person name="Brannstrom I.O."/>
            <person name="Guillou S."/>
            <person name="Cros-Aarteil S."/>
            <person name="Calhoun S."/>
            <person name="Haridas S."/>
            <person name="Kuo A."/>
            <person name="Mondo S."/>
            <person name="Pangilinan J."/>
            <person name="Riley R."/>
            <person name="Labutti K."/>
            <person name="Andreopoulos B."/>
            <person name="Lipzen A."/>
            <person name="Chen C."/>
            <person name="Yanf M."/>
            <person name="Daum C."/>
            <person name="Ng V."/>
            <person name="Clum A."/>
            <person name="Steindorff A."/>
            <person name="Ohm R."/>
            <person name="Martin F."/>
            <person name="Silar P."/>
            <person name="Natvig D."/>
            <person name="Lalanne C."/>
            <person name="Gautier V."/>
            <person name="Ament-Velasquez S.L."/>
            <person name="Kruys A."/>
            <person name="Hutchinson M.I."/>
            <person name="Powell A.J."/>
            <person name="Barry K."/>
            <person name="Miller A.N."/>
            <person name="Grigoriev I.V."/>
            <person name="Debuchy R."/>
            <person name="Gladieux P."/>
            <person name="Thoren M.H."/>
            <person name="Johannesson H."/>
        </authorList>
    </citation>
    <scope>NUCLEOTIDE SEQUENCE</scope>
    <source>
        <strain evidence="2">SMH4607-1</strain>
    </source>
</reference>
<dbReference type="Proteomes" id="UP001172102">
    <property type="component" value="Unassembled WGS sequence"/>
</dbReference>
<evidence type="ECO:0000256" key="1">
    <source>
        <dbReference type="SAM" id="MobiDB-lite"/>
    </source>
</evidence>
<name>A0AA40DJ19_9PEZI</name>
<organism evidence="2 3">
    <name type="scientific">Lasiosphaeris hirsuta</name>
    <dbReference type="NCBI Taxonomy" id="260670"/>
    <lineage>
        <taxon>Eukaryota</taxon>
        <taxon>Fungi</taxon>
        <taxon>Dikarya</taxon>
        <taxon>Ascomycota</taxon>
        <taxon>Pezizomycotina</taxon>
        <taxon>Sordariomycetes</taxon>
        <taxon>Sordariomycetidae</taxon>
        <taxon>Sordariales</taxon>
        <taxon>Lasiosphaeriaceae</taxon>
        <taxon>Lasiosphaeris</taxon>
    </lineage>
</organism>
<feature type="region of interest" description="Disordered" evidence="1">
    <location>
        <begin position="1"/>
        <end position="77"/>
    </location>
</feature>
<accession>A0AA40DJ19</accession>
<feature type="compositionally biased region" description="Acidic residues" evidence="1">
    <location>
        <begin position="48"/>
        <end position="63"/>
    </location>
</feature>
<feature type="region of interest" description="Disordered" evidence="1">
    <location>
        <begin position="103"/>
        <end position="143"/>
    </location>
</feature>
<dbReference type="AlphaFoldDB" id="A0AA40DJ19"/>
<feature type="compositionally biased region" description="Basic and acidic residues" evidence="1">
    <location>
        <begin position="18"/>
        <end position="32"/>
    </location>
</feature>
<comment type="caution">
    <text evidence="2">The sequence shown here is derived from an EMBL/GenBank/DDBJ whole genome shotgun (WGS) entry which is preliminary data.</text>
</comment>
<keyword evidence="3" id="KW-1185">Reference proteome</keyword>
<evidence type="ECO:0008006" key="4">
    <source>
        <dbReference type="Google" id="ProtNLM"/>
    </source>
</evidence>
<sequence>MTRLGVKTENPAGNGEIATRRVEESPWTEKEPSPTPTNDGERVSSGLDDPESDESGDEDDTDMFTDPPRPYPLLDPRHKFAPFKDSLVDVAYAAFSPVLQHKISSQRRWNDKKPPSPPATRYGSTADLGAPLGAEKGDLGETDADADGFVTEQIPTAAKPGLACPYFAHDSTRHKDCLQHDLRRIIDVKRHLWAAHRRPYYCPICSTIFDTAKVCDSHIRGRQCQRRPSLKPEGLSKDQLDQLDQLNQLTQSPDPWQSEKRDWFLIWDVVFPDQERPSPYLSNTIESVQAVGWLREYWERHGQCIIEDVLNKRGIYDGESRQEERNLAALQGLVLEDMIGRLLVGTR</sequence>
<dbReference type="PANTHER" id="PTHR38166:SF1">
    <property type="entry name" value="C2H2-TYPE DOMAIN-CONTAINING PROTEIN"/>
    <property type="match status" value="1"/>
</dbReference>
<evidence type="ECO:0000313" key="3">
    <source>
        <dbReference type="Proteomes" id="UP001172102"/>
    </source>
</evidence>
<proteinExistence type="predicted"/>
<evidence type="ECO:0000313" key="2">
    <source>
        <dbReference type="EMBL" id="KAK0705439.1"/>
    </source>
</evidence>
<dbReference type="PANTHER" id="PTHR38166">
    <property type="entry name" value="C2H2-TYPE DOMAIN-CONTAINING PROTEIN-RELATED"/>
    <property type="match status" value="1"/>
</dbReference>